<keyword evidence="6 10" id="KW-0547">Nucleotide-binding</keyword>
<organism evidence="12 13">
    <name type="scientific">Pseudonocardia charpentierae</name>
    <dbReference type="NCBI Taxonomy" id="3075545"/>
    <lineage>
        <taxon>Bacteria</taxon>
        <taxon>Bacillati</taxon>
        <taxon>Actinomycetota</taxon>
        <taxon>Actinomycetes</taxon>
        <taxon>Pseudonocardiales</taxon>
        <taxon>Pseudonocardiaceae</taxon>
        <taxon>Pseudonocardia</taxon>
    </lineage>
</organism>
<comment type="catalytic activity">
    <reaction evidence="9 10">
        <text>dTMP + ATP = dTDP + ADP</text>
        <dbReference type="Rhea" id="RHEA:13517"/>
        <dbReference type="ChEBI" id="CHEBI:30616"/>
        <dbReference type="ChEBI" id="CHEBI:58369"/>
        <dbReference type="ChEBI" id="CHEBI:63528"/>
        <dbReference type="ChEBI" id="CHEBI:456216"/>
        <dbReference type="EC" id="2.7.4.9"/>
    </reaction>
</comment>
<name>A0ABU2N533_9PSEU</name>
<evidence type="ECO:0000256" key="8">
    <source>
        <dbReference type="ARBA" id="ARBA00022840"/>
    </source>
</evidence>
<evidence type="ECO:0000256" key="1">
    <source>
        <dbReference type="ARBA" id="ARBA00009776"/>
    </source>
</evidence>
<evidence type="ECO:0000256" key="5">
    <source>
        <dbReference type="ARBA" id="ARBA00022727"/>
    </source>
</evidence>
<keyword evidence="8 10" id="KW-0067">ATP-binding</keyword>
<evidence type="ECO:0000313" key="12">
    <source>
        <dbReference type="EMBL" id="MDT0348826.1"/>
    </source>
</evidence>
<dbReference type="InterPro" id="IPR027417">
    <property type="entry name" value="P-loop_NTPase"/>
</dbReference>
<evidence type="ECO:0000256" key="7">
    <source>
        <dbReference type="ARBA" id="ARBA00022777"/>
    </source>
</evidence>
<evidence type="ECO:0000313" key="13">
    <source>
        <dbReference type="Proteomes" id="UP001183202"/>
    </source>
</evidence>
<dbReference type="PANTHER" id="PTHR10344:SF4">
    <property type="entry name" value="UMP-CMP KINASE 2, MITOCHONDRIAL"/>
    <property type="match status" value="1"/>
</dbReference>
<comment type="caution">
    <text evidence="10">Lacks conserved residue(s) required for the propagation of feature annotation.</text>
</comment>
<proteinExistence type="inferred from homology"/>
<dbReference type="CDD" id="cd01672">
    <property type="entry name" value="TMPK"/>
    <property type="match status" value="1"/>
</dbReference>
<dbReference type="RefSeq" id="WP_311554758.1">
    <property type="nucleotide sequence ID" value="NZ_JAVREJ010000002.1"/>
</dbReference>
<evidence type="ECO:0000259" key="11">
    <source>
        <dbReference type="Pfam" id="PF02223"/>
    </source>
</evidence>
<dbReference type="InterPro" id="IPR039430">
    <property type="entry name" value="Thymidylate_kin-like_dom"/>
</dbReference>
<evidence type="ECO:0000256" key="6">
    <source>
        <dbReference type="ARBA" id="ARBA00022741"/>
    </source>
</evidence>
<dbReference type="InterPro" id="IPR018094">
    <property type="entry name" value="Thymidylate_kinase"/>
</dbReference>
<dbReference type="GO" id="GO:0004798">
    <property type="term" value="F:dTMP kinase activity"/>
    <property type="evidence" value="ECO:0007669"/>
    <property type="project" value="UniProtKB-EC"/>
</dbReference>
<accession>A0ABU2N533</accession>
<dbReference type="EMBL" id="JAVREJ010000002">
    <property type="protein sequence ID" value="MDT0348826.1"/>
    <property type="molecule type" value="Genomic_DNA"/>
</dbReference>
<feature type="domain" description="Thymidylate kinase-like" evidence="11">
    <location>
        <begin position="7"/>
        <end position="166"/>
    </location>
</feature>
<dbReference type="EC" id="2.7.4.9" evidence="2 10"/>
<dbReference type="HAMAP" id="MF_00165">
    <property type="entry name" value="Thymidylate_kinase"/>
    <property type="match status" value="1"/>
</dbReference>
<comment type="similarity">
    <text evidence="1 10">Belongs to the thymidylate kinase family.</text>
</comment>
<keyword evidence="13" id="KW-1185">Reference proteome</keyword>
<dbReference type="Proteomes" id="UP001183202">
    <property type="component" value="Unassembled WGS sequence"/>
</dbReference>
<evidence type="ECO:0000256" key="9">
    <source>
        <dbReference type="ARBA" id="ARBA00048743"/>
    </source>
</evidence>
<evidence type="ECO:0000256" key="3">
    <source>
        <dbReference type="ARBA" id="ARBA00017144"/>
    </source>
</evidence>
<keyword evidence="4 10" id="KW-0808">Transferase</keyword>
<sequence>MGRLVVIEGLDGAGKRTLTDRLLGALAARGAGTATLAFPRYDADVHAELARDALLGRLGDLADSVHAMAVLFALDRRAAAGGLRAALADHDLVVVDRYVASNAAYGAARLHQNACGEFVAWVRDLEIGRFDLPVPDRHLLLDVPRAVAAERAAHRERTEQGRERDRYESDAGLQDRTGAVYRELAEAGWLAPWTVLDGAAGVDVEALSDALLH</sequence>
<evidence type="ECO:0000256" key="2">
    <source>
        <dbReference type="ARBA" id="ARBA00012980"/>
    </source>
</evidence>
<dbReference type="SUPFAM" id="SSF52540">
    <property type="entry name" value="P-loop containing nucleoside triphosphate hydrolases"/>
    <property type="match status" value="1"/>
</dbReference>
<reference evidence="13" key="1">
    <citation type="submission" date="2023-07" db="EMBL/GenBank/DDBJ databases">
        <title>30 novel species of actinomycetes from the DSMZ collection.</title>
        <authorList>
            <person name="Nouioui I."/>
        </authorList>
    </citation>
    <scope>NUCLEOTIDE SEQUENCE [LARGE SCALE GENOMIC DNA]</scope>
    <source>
        <strain evidence="13">DSM 45834</strain>
    </source>
</reference>
<dbReference type="PANTHER" id="PTHR10344">
    <property type="entry name" value="THYMIDYLATE KINASE"/>
    <property type="match status" value="1"/>
</dbReference>
<dbReference type="Gene3D" id="3.40.50.300">
    <property type="entry name" value="P-loop containing nucleotide triphosphate hydrolases"/>
    <property type="match status" value="1"/>
</dbReference>
<keyword evidence="5 10" id="KW-0545">Nucleotide biosynthesis</keyword>
<protein>
    <recommendedName>
        <fullName evidence="3 10">Thymidylate kinase</fullName>
        <ecNumber evidence="2 10">2.7.4.9</ecNumber>
    </recommendedName>
    <alternativeName>
        <fullName evidence="10">dTMP kinase</fullName>
    </alternativeName>
</protein>
<evidence type="ECO:0000256" key="10">
    <source>
        <dbReference type="HAMAP-Rule" id="MF_00165"/>
    </source>
</evidence>
<comment type="function">
    <text evidence="10">Phosphorylation of dTMP to form dTDP in both de novo and salvage pathways of dTTP synthesis.</text>
</comment>
<comment type="caution">
    <text evidence="12">The sequence shown here is derived from an EMBL/GenBank/DDBJ whole genome shotgun (WGS) entry which is preliminary data.</text>
</comment>
<dbReference type="Pfam" id="PF02223">
    <property type="entry name" value="Thymidylate_kin"/>
    <property type="match status" value="1"/>
</dbReference>
<evidence type="ECO:0000256" key="4">
    <source>
        <dbReference type="ARBA" id="ARBA00022679"/>
    </source>
</evidence>
<keyword evidence="7 10" id="KW-0418">Kinase</keyword>
<dbReference type="NCBIfam" id="NF005923">
    <property type="entry name" value="PRK07933.1"/>
    <property type="match status" value="1"/>
</dbReference>
<gene>
    <name evidence="10" type="primary">tmk</name>
    <name evidence="12" type="ORF">RM445_04735</name>
</gene>